<evidence type="ECO:0000256" key="2">
    <source>
        <dbReference type="ARBA" id="ARBA00006780"/>
    </source>
</evidence>
<dbReference type="Proteomes" id="UP000005666">
    <property type="component" value="Chromosome 5"/>
</dbReference>
<accession>G8BU27</accession>
<keyword evidence="8 10" id="KW-0143">Chaperone</keyword>
<dbReference type="EMBL" id="HE612860">
    <property type="protein sequence ID" value="CCE63405.1"/>
    <property type="molecule type" value="Genomic_DNA"/>
</dbReference>
<dbReference type="eggNOG" id="ENOG502S2G8">
    <property type="taxonomic scope" value="Eukaryota"/>
</dbReference>
<evidence type="ECO:0000256" key="5">
    <source>
        <dbReference type="ARBA" id="ARBA00022989"/>
    </source>
</evidence>
<evidence type="ECO:0000256" key="3">
    <source>
        <dbReference type="ARBA" id="ARBA00022692"/>
    </source>
</evidence>
<dbReference type="Pfam" id="PF07960">
    <property type="entry name" value="CBP4"/>
    <property type="match status" value="1"/>
</dbReference>
<comment type="subcellular location">
    <subcellularLocation>
        <location evidence="1 10">Mitochondrion inner membrane</location>
        <topology evidence="1 10">Single-pass membrane protein</topology>
    </subcellularLocation>
</comment>
<keyword evidence="5 10" id="KW-1133">Transmembrane helix</keyword>
<dbReference type="HOGENOM" id="CLU_147520_0_0_1"/>
<keyword evidence="4 10" id="KW-0999">Mitochondrion inner membrane</keyword>
<keyword evidence="3 10" id="KW-0812">Transmembrane</keyword>
<dbReference type="STRING" id="1071381.G8BU27"/>
<sequence length="149" mass="17590">MDTPLWLRWAKVYAAGGVIIGTGLLLFKYVTPTDEQLLNSFSPEVRLEYEQQKKLREAEQQELMKVVQQTSTSNDPIWKTGSIVSPWERADEGKNDPNQRYAFQKLKSSEVQKDELKKIRDELQQLRVQSEAKTNQIVQEKMKNWWKFW</sequence>
<comment type="similarity">
    <text evidence="2 10">Belongs to the CBP4 family.</text>
</comment>
<evidence type="ECO:0000256" key="8">
    <source>
        <dbReference type="ARBA" id="ARBA00023186"/>
    </source>
</evidence>
<reference evidence="12 13" key="1">
    <citation type="journal article" date="2011" name="Proc. Natl. Acad. Sci. U.S.A.">
        <title>Evolutionary erosion of yeast sex chromosomes by mating-type switching accidents.</title>
        <authorList>
            <person name="Gordon J.L."/>
            <person name="Armisen D."/>
            <person name="Proux-Wera E."/>
            <person name="Oheigeartaigh S.S."/>
            <person name="Byrne K.P."/>
            <person name="Wolfe K.H."/>
        </authorList>
    </citation>
    <scope>NUCLEOTIDE SEQUENCE [LARGE SCALE GENOMIC DNA]</scope>
    <source>
        <strain evidence="13">ATCC 24235 / CBS 4417 / NBRC 1672 / NRRL Y-8282 / UCD 70-5</strain>
    </source>
</reference>
<dbReference type="PANTHER" id="PTHR28202:SF1">
    <property type="entry name" value="ASSEMBLY FACTOR CBP4"/>
    <property type="match status" value="1"/>
</dbReference>
<feature type="coiled-coil region" evidence="11">
    <location>
        <begin position="106"/>
        <end position="136"/>
    </location>
</feature>
<dbReference type="RefSeq" id="XP_003685839.1">
    <property type="nucleotide sequence ID" value="XM_003685791.1"/>
</dbReference>
<name>G8BU27_TETPH</name>
<evidence type="ECO:0000256" key="4">
    <source>
        <dbReference type="ARBA" id="ARBA00022792"/>
    </source>
</evidence>
<dbReference type="GeneID" id="11531353"/>
<evidence type="ECO:0000256" key="7">
    <source>
        <dbReference type="ARBA" id="ARBA00023136"/>
    </source>
</evidence>
<proteinExistence type="inferred from homology"/>
<gene>
    <name evidence="12" type="primary">TPHA0E03150</name>
    <name evidence="12" type="ordered locus">TPHA_0E03150</name>
</gene>
<keyword evidence="11" id="KW-0175">Coiled coil</keyword>
<keyword evidence="7 10" id="KW-0472">Membrane</keyword>
<dbReference type="OrthoDB" id="5576752at2759"/>
<dbReference type="PANTHER" id="PTHR28202">
    <property type="entry name" value="ASSEMBLY FACTOR CBP4"/>
    <property type="match status" value="1"/>
</dbReference>
<dbReference type="GO" id="GO:0034551">
    <property type="term" value="P:mitochondrial respiratory chain complex III assembly"/>
    <property type="evidence" value="ECO:0007669"/>
    <property type="project" value="TreeGrafter"/>
</dbReference>
<evidence type="ECO:0000256" key="6">
    <source>
        <dbReference type="ARBA" id="ARBA00023128"/>
    </source>
</evidence>
<keyword evidence="6 10" id="KW-0496">Mitochondrion</keyword>
<dbReference type="OMA" id="KDPIWKT"/>
<evidence type="ECO:0000313" key="13">
    <source>
        <dbReference type="Proteomes" id="UP000005666"/>
    </source>
</evidence>
<feature type="transmembrane region" description="Helical" evidence="10">
    <location>
        <begin position="12"/>
        <end position="30"/>
    </location>
</feature>
<comment type="function">
    <text evidence="9 10">Essential for the assembly of ubiquinol-cytochrome c reductase. It has a direct effect on the correct occurrence of the Rieske protein, core 4, core 5 and apocytochrome b.</text>
</comment>
<evidence type="ECO:0000313" key="12">
    <source>
        <dbReference type="EMBL" id="CCE63405.1"/>
    </source>
</evidence>
<protein>
    <recommendedName>
        <fullName evidence="10">Cytochrome b mRNA-processing protein 4</fullName>
    </recommendedName>
</protein>
<dbReference type="InterPro" id="IPR012420">
    <property type="entry name" value="Cbp4"/>
</dbReference>
<evidence type="ECO:0000256" key="10">
    <source>
        <dbReference type="RuleBase" id="RU368005"/>
    </source>
</evidence>
<keyword evidence="13" id="KW-1185">Reference proteome</keyword>
<dbReference type="KEGG" id="tpf:TPHA_0E03150"/>
<dbReference type="GO" id="GO:0005743">
    <property type="term" value="C:mitochondrial inner membrane"/>
    <property type="evidence" value="ECO:0007669"/>
    <property type="project" value="UniProtKB-SubCell"/>
</dbReference>
<organism evidence="12 13">
    <name type="scientific">Tetrapisispora phaffii (strain ATCC 24235 / CBS 4417 / NBRC 1672 / NRRL Y-8282 / UCD 70-5)</name>
    <name type="common">Yeast</name>
    <name type="synonym">Fabospora phaffii</name>
    <dbReference type="NCBI Taxonomy" id="1071381"/>
    <lineage>
        <taxon>Eukaryota</taxon>
        <taxon>Fungi</taxon>
        <taxon>Dikarya</taxon>
        <taxon>Ascomycota</taxon>
        <taxon>Saccharomycotina</taxon>
        <taxon>Saccharomycetes</taxon>
        <taxon>Saccharomycetales</taxon>
        <taxon>Saccharomycetaceae</taxon>
        <taxon>Tetrapisispora</taxon>
    </lineage>
</organism>
<evidence type="ECO:0000256" key="1">
    <source>
        <dbReference type="ARBA" id="ARBA00004434"/>
    </source>
</evidence>
<evidence type="ECO:0000256" key="11">
    <source>
        <dbReference type="SAM" id="Coils"/>
    </source>
</evidence>
<dbReference type="AlphaFoldDB" id="G8BU27"/>
<evidence type="ECO:0000256" key="9">
    <source>
        <dbReference type="ARBA" id="ARBA00025413"/>
    </source>
</evidence>